<reference evidence="1 2" key="1">
    <citation type="submission" date="2023-07" db="EMBL/GenBank/DDBJ databases">
        <title>Genomic Encyclopedia of Type Strains, Phase IV (KMG-IV): sequencing the most valuable type-strain genomes for metagenomic binning, comparative biology and taxonomic classification.</title>
        <authorList>
            <person name="Goeker M."/>
        </authorList>
    </citation>
    <scope>NUCLEOTIDE SEQUENCE [LARGE SCALE GENOMIC DNA]</scope>
    <source>
        <strain evidence="1 2">DSM 23837</strain>
    </source>
</reference>
<dbReference type="RefSeq" id="WP_307227997.1">
    <property type="nucleotide sequence ID" value="NZ_JAUSTT010000007.1"/>
</dbReference>
<dbReference type="EMBL" id="JAUSTT010000007">
    <property type="protein sequence ID" value="MDQ0175573.1"/>
    <property type="molecule type" value="Genomic_DNA"/>
</dbReference>
<dbReference type="Pfam" id="PF13424">
    <property type="entry name" value="TPR_12"/>
    <property type="match status" value="1"/>
</dbReference>
<protein>
    <submittedName>
        <fullName evidence="1">Negative regulator of RcsB-dependent stress response</fullName>
    </submittedName>
</protein>
<accession>A0ABT9WQL0</accession>
<sequence>MGLSCVELKQFDTAKKYFLAALEMVKEDAQLTLILRYNLGFLFSEQNQSQEAISHLTEIYNKKSHLHHKVLFLLIIANKLAIRNTNIISI</sequence>
<proteinExistence type="predicted"/>
<comment type="caution">
    <text evidence="1">The sequence shown here is derived from an EMBL/GenBank/DDBJ whole genome shotgun (WGS) entry which is preliminary data.</text>
</comment>
<evidence type="ECO:0000313" key="1">
    <source>
        <dbReference type="EMBL" id="MDQ0175573.1"/>
    </source>
</evidence>
<name>A0ABT9WQL0_9BACI</name>
<evidence type="ECO:0000313" key="2">
    <source>
        <dbReference type="Proteomes" id="UP001223586"/>
    </source>
</evidence>
<dbReference type="InterPro" id="IPR011990">
    <property type="entry name" value="TPR-like_helical_dom_sf"/>
</dbReference>
<dbReference type="Gene3D" id="1.25.40.10">
    <property type="entry name" value="Tetratricopeptide repeat domain"/>
    <property type="match status" value="1"/>
</dbReference>
<dbReference type="Proteomes" id="UP001223586">
    <property type="component" value="Unassembled WGS sequence"/>
</dbReference>
<organism evidence="1 2">
    <name type="scientific">Bacillus chungangensis</name>
    <dbReference type="NCBI Taxonomy" id="587633"/>
    <lineage>
        <taxon>Bacteria</taxon>
        <taxon>Bacillati</taxon>
        <taxon>Bacillota</taxon>
        <taxon>Bacilli</taxon>
        <taxon>Bacillales</taxon>
        <taxon>Bacillaceae</taxon>
        <taxon>Bacillus</taxon>
    </lineage>
</organism>
<dbReference type="SUPFAM" id="SSF48452">
    <property type="entry name" value="TPR-like"/>
    <property type="match status" value="1"/>
</dbReference>
<keyword evidence="2" id="KW-1185">Reference proteome</keyword>
<gene>
    <name evidence="1" type="ORF">J2S08_001407</name>
</gene>